<accession>A0ABV7YVW7</accession>
<sequence length="150" mass="17731">MFILDLLWGKKSIIHDGYFGKMTSNRSKQKDLNKEVTWYCEKQIHPFNTATFIILEGNYCEPNPTQKQTFYDFFEGFNATHSIQIDALIAKDERFNPIKNWRSTYFLSQITPIINTKNQFEICFEHNDTKNNLGFFSFQLHDKSILNLSL</sequence>
<keyword evidence="2" id="KW-1185">Reference proteome</keyword>
<evidence type="ECO:0000313" key="2">
    <source>
        <dbReference type="Proteomes" id="UP001595616"/>
    </source>
</evidence>
<dbReference type="RefSeq" id="WP_379837566.1">
    <property type="nucleotide sequence ID" value="NZ_JBHRYQ010000001.1"/>
</dbReference>
<organism evidence="1 2">
    <name type="scientific">Lacihabitans lacunae</name>
    <dbReference type="NCBI Taxonomy" id="1028214"/>
    <lineage>
        <taxon>Bacteria</taxon>
        <taxon>Pseudomonadati</taxon>
        <taxon>Bacteroidota</taxon>
        <taxon>Cytophagia</taxon>
        <taxon>Cytophagales</taxon>
        <taxon>Leadbetterellaceae</taxon>
        <taxon>Lacihabitans</taxon>
    </lineage>
</organism>
<name>A0ABV7YVW7_9BACT</name>
<evidence type="ECO:0000313" key="1">
    <source>
        <dbReference type="EMBL" id="MFC3810977.1"/>
    </source>
</evidence>
<protein>
    <submittedName>
        <fullName evidence="1">Uncharacterized protein</fullName>
    </submittedName>
</protein>
<proteinExistence type="predicted"/>
<gene>
    <name evidence="1" type="ORF">ACFOOI_09955</name>
</gene>
<reference evidence="2" key="1">
    <citation type="journal article" date="2019" name="Int. J. Syst. Evol. Microbiol.">
        <title>The Global Catalogue of Microorganisms (GCM) 10K type strain sequencing project: providing services to taxonomists for standard genome sequencing and annotation.</title>
        <authorList>
            <consortium name="The Broad Institute Genomics Platform"/>
            <consortium name="The Broad Institute Genome Sequencing Center for Infectious Disease"/>
            <person name="Wu L."/>
            <person name="Ma J."/>
        </authorList>
    </citation>
    <scope>NUCLEOTIDE SEQUENCE [LARGE SCALE GENOMIC DNA]</scope>
    <source>
        <strain evidence="2">CECT 7956</strain>
    </source>
</reference>
<comment type="caution">
    <text evidence="1">The sequence shown here is derived from an EMBL/GenBank/DDBJ whole genome shotgun (WGS) entry which is preliminary data.</text>
</comment>
<dbReference type="Proteomes" id="UP001595616">
    <property type="component" value="Unassembled WGS sequence"/>
</dbReference>
<dbReference type="EMBL" id="JBHRYQ010000001">
    <property type="protein sequence ID" value="MFC3810977.1"/>
    <property type="molecule type" value="Genomic_DNA"/>
</dbReference>